<keyword evidence="2" id="KW-0805">Transcription regulation</keyword>
<evidence type="ECO:0000313" key="7">
    <source>
        <dbReference type="EMBL" id="QEA52831.1"/>
    </source>
</evidence>
<keyword evidence="4" id="KW-0804">Transcription</keyword>
<evidence type="ECO:0000313" key="8">
    <source>
        <dbReference type="Proteomes" id="UP000321772"/>
    </source>
</evidence>
<accession>A0A5B8TKC7</accession>
<dbReference type="GO" id="GO:0003700">
    <property type="term" value="F:DNA-binding transcription factor activity"/>
    <property type="evidence" value="ECO:0007669"/>
    <property type="project" value="InterPro"/>
</dbReference>
<evidence type="ECO:0000256" key="1">
    <source>
        <dbReference type="ARBA" id="ARBA00022491"/>
    </source>
</evidence>
<keyword evidence="5" id="KW-0175">Coiled coil</keyword>
<name>A0A5B8TKC7_9LACO</name>
<organism evidence="7 8">
    <name type="scientific">Loigolactobacillus coryniformis</name>
    <dbReference type="NCBI Taxonomy" id="1610"/>
    <lineage>
        <taxon>Bacteria</taxon>
        <taxon>Bacillati</taxon>
        <taxon>Bacillota</taxon>
        <taxon>Bacilli</taxon>
        <taxon>Lactobacillales</taxon>
        <taxon>Lactobacillaceae</taxon>
        <taxon>Loigolactobacillus</taxon>
    </lineage>
</organism>
<dbReference type="Pfam" id="PF13411">
    <property type="entry name" value="MerR_1"/>
    <property type="match status" value="1"/>
</dbReference>
<sequence length="130" mass="15266">MHSIHKVAERYKVTYDALRYYEKKGLLPPIKRDSQGRREYSDTDLVELDKLIHLRKLGASVNETKQMLMLSRGNKLTVEACEEALALLQRLNTKLDQRIAETETQKIFLQKKTALFKEKLFDLTKRETLK</sequence>
<dbReference type="Proteomes" id="UP000321772">
    <property type="component" value="Chromosome"/>
</dbReference>
<dbReference type="GO" id="GO:0003677">
    <property type="term" value="F:DNA binding"/>
    <property type="evidence" value="ECO:0007669"/>
    <property type="project" value="UniProtKB-KW"/>
</dbReference>
<dbReference type="InterPro" id="IPR009061">
    <property type="entry name" value="DNA-bd_dom_put_sf"/>
</dbReference>
<proteinExistence type="predicted"/>
<dbReference type="InterPro" id="IPR047057">
    <property type="entry name" value="MerR_fam"/>
</dbReference>
<gene>
    <name evidence="7" type="ORF">FGL77_05610</name>
</gene>
<keyword evidence="3" id="KW-0238">DNA-binding</keyword>
<dbReference type="PANTHER" id="PTHR30204">
    <property type="entry name" value="REDOX-CYCLING DRUG-SENSING TRANSCRIPTIONAL ACTIVATOR SOXR"/>
    <property type="match status" value="1"/>
</dbReference>
<feature type="domain" description="HTH merR-type" evidence="6">
    <location>
        <begin position="1"/>
        <end position="70"/>
    </location>
</feature>
<dbReference type="InterPro" id="IPR000551">
    <property type="entry name" value="MerR-type_HTH_dom"/>
</dbReference>
<dbReference type="PANTHER" id="PTHR30204:SF69">
    <property type="entry name" value="MERR-FAMILY TRANSCRIPTIONAL REGULATOR"/>
    <property type="match status" value="1"/>
</dbReference>
<dbReference type="Gene3D" id="1.10.1660.10">
    <property type="match status" value="1"/>
</dbReference>
<dbReference type="PROSITE" id="PS50937">
    <property type="entry name" value="HTH_MERR_2"/>
    <property type="match status" value="1"/>
</dbReference>
<protein>
    <submittedName>
        <fullName evidence="7">MerR family transcriptional regulator</fullName>
    </submittedName>
</protein>
<dbReference type="AlphaFoldDB" id="A0A5B8TKC7"/>
<evidence type="ECO:0000259" key="6">
    <source>
        <dbReference type="PROSITE" id="PS50937"/>
    </source>
</evidence>
<dbReference type="EMBL" id="CP042392">
    <property type="protein sequence ID" value="QEA52831.1"/>
    <property type="molecule type" value="Genomic_DNA"/>
</dbReference>
<feature type="coiled-coil region" evidence="5">
    <location>
        <begin position="78"/>
        <end position="112"/>
    </location>
</feature>
<dbReference type="RefSeq" id="WP_146988853.1">
    <property type="nucleotide sequence ID" value="NZ_CP042392.1"/>
</dbReference>
<keyword evidence="1" id="KW-0678">Repressor</keyword>
<evidence type="ECO:0000256" key="4">
    <source>
        <dbReference type="ARBA" id="ARBA00023163"/>
    </source>
</evidence>
<dbReference type="SUPFAM" id="SSF46955">
    <property type="entry name" value="Putative DNA-binding domain"/>
    <property type="match status" value="1"/>
</dbReference>
<evidence type="ECO:0000256" key="5">
    <source>
        <dbReference type="SAM" id="Coils"/>
    </source>
</evidence>
<reference evidence="7 8" key="1">
    <citation type="submission" date="2019-06" db="EMBL/GenBank/DDBJ databases">
        <title>Genome analyses of bacteria isolated from kimchi.</title>
        <authorList>
            <person name="Lee S."/>
            <person name="Ahn S."/>
            <person name="Roh S."/>
        </authorList>
    </citation>
    <scope>NUCLEOTIDE SEQUENCE [LARGE SCALE GENOMIC DNA]</scope>
    <source>
        <strain evidence="7 8">CBA3616</strain>
    </source>
</reference>
<dbReference type="SMART" id="SM00422">
    <property type="entry name" value="HTH_MERR"/>
    <property type="match status" value="1"/>
</dbReference>
<evidence type="ECO:0000256" key="3">
    <source>
        <dbReference type="ARBA" id="ARBA00023125"/>
    </source>
</evidence>
<evidence type="ECO:0000256" key="2">
    <source>
        <dbReference type="ARBA" id="ARBA00023015"/>
    </source>
</evidence>